<dbReference type="RefSeq" id="WP_284216801.1">
    <property type="nucleotide sequence ID" value="NZ_BSOT01000005.1"/>
</dbReference>
<evidence type="ECO:0000313" key="2">
    <source>
        <dbReference type="Proteomes" id="UP001156601"/>
    </source>
</evidence>
<dbReference type="Gene3D" id="3.30.420.300">
    <property type="entry name" value="2-keto-3-deoxy-galactonokinase, substrate binding domain"/>
    <property type="match status" value="1"/>
</dbReference>
<gene>
    <name evidence="1" type="ORF">GCM10007852_14150</name>
</gene>
<dbReference type="GO" id="GO:0008671">
    <property type="term" value="F:2-dehydro-3-deoxygalactonokinase activity"/>
    <property type="evidence" value="ECO:0007669"/>
    <property type="project" value="InterPro"/>
</dbReference>
<protein>
    <submittedName>
        <fullName evidence="1">2-dehydro-3-deoxygalactonokinase</fullName>
    </submittedName>
</protein>
<organism evidence="1 2">
    <name type="scientific">Agaribacter marinus</name>
    <dbReference type="NCBI Taxonomy" id="1431249"/>
    <lineage>
        <taxon>Bacteria</taxon>
        <taxon>Pseudomonadati</taxon>
        <taxon>Pseudomonadota</taxon>
        <taxon>Gammaproteobacteria</taxon>
        <taxon>Alteromonadales</taxon>
        <taxon>Alteromonadaceae</taxon>
        <taxon>Agaribacter</taxon>
    </lineage>
</organism>
<dbReference type="Pfam" id="PF05035">
    <property type="entry name" value="DGOK"/>
    <property type="match status" value="1"/>
</dbReference>
<proteinExistence type="predicted"/>
<accession>A0AA37SWN2</accession>
<sequence length="306" mass="33327">MIHSDSNVIVVDWGTTNFRAFLLDGANSLIDSVEANVGLLSVTDGNFASALESVLKKWLPEYMNFPIVFAGMVGSAKGWHNVDYIPSPASASDLSKELFVFNLPWEQMAAIVPGVCHTSAVGKDVMRGEEIQIFGLSQVLSSDNFDAVFPGTHSKHVTYQNNRIVQFGTYMTGEIFSLLVDHSILGKGIESSATFKEAAFLKGADDALDGQLSNRLFLARTHMLFNSISNDEVADYLSGMLIAHELQSKIGKNLVFVGSENLNRRYEIASHHLDIQSTSVDGNACFVAGISEIVNQLRQKGSTSLV</sequence>
<dbReference type="InterPro" id="IPR042258">
    <property type="entry name" value="DGOK_N"/>
</dbReference>
<name>A0AA37SWN2_9ALTE</name>
<reference evidence="1" key="1">
    <citation type="journal article" date="2014" name="Int. J. Syst. Evol. Microbiol.">
        <title>Complete genome sequence of Corynebacterium casei LMG S-19264T (=DSM 44701T), isolated from a smear-ripened cheese.</title>
        <authorList>
            <consortium name="US DOE Joint Genome Institute (JGI-PGF)"/>
            <person name="Walter F."/>
            <person name="Albersmeier A."/>
            <person name="Kalinowski J."/>
            <person name="Ruckert C."/>
        </authorList>
    </citation>
    <scope>NUCLEOTIDE SEQUENCE</scope>
    <source>
        <strain evidence="1">NBRC 110023</strain>
    </source>
</reference>
<dbReference type="Proteomes" id="UP001156601">
    <property type="component" value="Unassembled WGS sequence"/>
</dbReference>
<dbReference type="CDD" id="cd24012">
    <property type="entry name" value="ASKHA_NBD_KDGal-kinase"/>
    <property type="match status" value="1"/>
</dbReference>
<dbReference type="AlphaFoldDB" id="A0AA37SWN2"/>
<dbReference type="GO" id="GO:0034194">
    <property type="term" value="P:D-galactonate catabolic process"/>
    <property type="evidence" value="ECO:0007669"/>
    <property type="project" value="InterPro"/>
</dbReference>
<evidence type="ECO:0000313" key="1">
    <source>
        <dbReference type="EMBL" id="GLR70507.1"/>
    </source>
</evidence>
<reference evidence="1" key="2">
    <citation type="submission" date="2023-01" db="EMBL/GenBank/DDBJ databases">
        <title>Draft genome sequence of Agaribacter marinus strain NBRC 110023.</title>
        <authorList>
            <person name="Sun Q."/>
            <person name="Mori K."/>
        </authorList>
    </citation>
    <scope>NUCLEOTIDE SEQUENCE</scope>
    <source>
        <strain evidence="1">NBRC 110023</strain>
    </source>
</reference>
<dbReference type="Gene3D" id="3.30.420.310">
    <property type="entry name" value="2-keto-3-deoxy-galactonokinase, C-terminal domain"/>
    <property type="match status" value="1"/>
</dbReference>
<dbReference type="EMBL" id="BSOT01000005">
    <property type="protein sequence ID" value="GLR70507.1"/>
    <property type="molecule type" value="Genomic_DNA"/>
</dbReference>
<comment type="caution">
    <text evidence="1">The sequence shown here is derived from an EMBL/GenBank/DDBJ whole genome shotgun (WGS) entry which is preliminary data.</text>
</comment>
<dbReference type="InterPro" id="IPR042257">
    <property type="entry name" value="DGOK_C"/>
</dbReference>
<dbReference type="InterPro" id="IPR007729">
    <property type="entry name" value="DGOK"/>
</dbReference>
<keyword evidence="2" id="KW-1185">Reference proteome</keyword>